<dbReference type="RefSeq" id="WP_101008982.1">
    <property type="nucleotide sequence ID" value="NZ_FRFC01000001.1"/>
</dbReference>
<dbReference type="AlphaFoldDB" id="A0A2H1EFD0"/>
<dbReference type="Proteomes" id="UP000232412">
    <property type="component" value="Unassembled WGS sequence"/>
</dbReference>
<accession>A0A2H1EFD0</accession>
<protein>
    <recommendedName>
        <fullName evidence="1">VapC9 PIN-like domain-containing protein</fullName>
    </recommendedName>
</protein>
<gene>
    <name evidence="2" type="ORF">NSIN_10242</name>
</gene>
<evidence type="ECO:0000259" key="1">
    <source>
        <dbReference type="Pfam" id="PF18477"/>
    </source>
</evidence>
<evidence type="ECO:0000313" key="3">
    <source>
        <dbReference type="Proteomes" id="UP000232412"/>
    </source>
</evidence>
<dbReference type="EMBL" id="FRFC01000001">
    <property type="protein sequence ID" value="SHO43005.1"/>
    <property type="molecule type" value="Genomic_DNA"/>
</dbReference>
<reference evidence="3" key="1">
    <citation type="submission" date="2016-12" db="EMBL/GenBank/DDBJ databases">
        <authorList>
            <person name="Herbold C."/>
        </authorList>
    </citation>
    <scope>NUCLEOTIDE SEQUENCE [LARGE SCALE GENOMIC DNA]</scope>
</reference>
<feature type="domain" description="VapC9 PIN-like" evidence="1">
    <location>
        <begin position="4"/>
        <end position="112"/>
    </location>
</feature>
<sequence length="125" mass="13502">MVKIVCDSSFLMILASKRIKNISSVETEIGALEYVVPDMVVKELEGLVHDDKKKSSAQNALRITQSFPKISISGKSVDDALVLYVEKNGGIVATIDAKLKTRIKQSGGSVLSVSNDKIILEPGKL</sequence>
<dbReference type="OrthoDB" id="11468at2157"/>
<dbReference type="SUPFAM" id="SSF88723">
    <property type="entry name" value="PIN domain-like"/>
    <property type="match status" value="1"/>
</dbReference>
<evidence type="ECO:0000313" key="2">
    <source>
        <dbReference type="EMBL" id="SHO43005.1"/>
    </source>
</evidence>
<dbReference type="InterPro" id="IPR029060">
    <property type="entry name" value="PIN-like_dom_sf"/>
</dbReference>
<dbReference type="InterPro" id="IPR041120">
    <property type="entry name" value="PIN_9"/>
</dbReference>
<name>A0A2H1EFD0_9ARCH</name>
<dbReference type="Gene3D" id="3.40.50.1010">
    <property type="entry name" value="5'-nuclease"/>
    <property type="match status" value="1"/>
</dbReference>
<organism evidence="2 3">
    <name type="scientific">Nitrosotalea sinensis</name>
    <dbReference type="NCBI Taxonomy" id="1499975"/>
    <lineage>
        <taxon>Archaea</taxon>
        <taxon>Nitrososphaerota</taxon>
        <taxon>Nitrososphaeria</taxon>
        <taxon>Nitrosotaleales</taxon>
        <taxon>Nitrosotaleaceae</taxon>
        <taxon>Nitrosotalea</taxon>
    </lineage>
</organism>
<dbReference type="Pfam" id="PF18477">
    <property type="entry name" value="PIN_9"/>
    <property type="match status" value="1"/>
</dbReference>
<keyword evidence="3" id="KW-1185">Reference proteome</keyword>
<proteinExistence type="predicted"/>